<organism evidence="1">
    <name type="scientific">Brassica campestris</name>
    <name type="common">Field mustard</name>
    <dbReference type="NCBI Taxonomy" id="3711"/>
    <lineage>
        <taxon>Eukaryota</taxon>
        <taxon>Viridiplantae</taxon>
        <taxon>Streptophyta</taxon>
        <taxon>Embryophyta</taxon>
        <taxon>Tracheophyta</taxon>
        <taxon>Spermatophyta</taxon>
        <taxon>Magnoliopsida</taxon>
        <taxon>eudicotyledons</taxon>
        <taxon>Gunneridae</taxon>
        <taxon>Pentapetalae</taxon>
        <taxon>rosids</taxon>
        <taxon>malvids</taxon>
        <taxon>Brassicales</taxon>
        <taxon>Brassicaceae</taxon>
        <taxon>Brassiceae</taxon>
        <taxon>Brassica</taxon>
    </lineage>
</organism>
<name>A0A3P5YT61_BRACM</name>
<accession>A0A3P5YT61</accession>
<reference evidence="1" key="1">
    <citation type="submission" date="2018-11" db="EMBL/GenBank/DDBJ databases">
        <authorList>
            <consortium name="Genoscope - CEA"/>
            <person name="William W."/>
        </authorList>
    </citation>
    <scope>NUCLEOTIDE SEQUENCE</scope>
</reference>
<evidence type="ECO:0000313" key="1">
    <source>
        <dbReference type="EMBL" id="VDC70942.1"/>
    </source>
</evidence>
<dbReference type="AlphaFoldDB" id="A0A3P5YT61"/>
<gene>
    <name evidence="1" type="ORF">BRAA05T20656Z</name>
</gene>
<sequence length="61" mass="7276">MRLSEDEKRVLQPRPEGWRWEPLPTEVNEFDEDEEDQLISIDRTLVEELSSDPHKQILEAT</sequence>
<dbReference type="EMBL" id="LR031570">
    <property type="protein sequence ID" value="VDC70942.1"/>
    <property type="molecule type" value="Genomic_DNA"/>
</dbReference>
<proteinExistence type="predicted"/>
<protein>
    <submittedName>
        <fullName evidence="1">Uncharacterized protein</fullName>
    </submittedName>
</protein>